<gene>
    <name evidence="7" type="ORF">PQQ73_03630</name>
</gene>
<dbReference type="PANTHER" id="PTHR21716">
    <property type="entry name" value="TRANSMEMBRANE PROTEIN"/>
    <property type="match status" value="1"/>
</dbReference>
<evidence type="ECO:0000256" key="4">
    <source>
        <dbReference type="ARBA" id="ARBA00022989"/>
    </source>
</evidence>
<reference evidence="7 8" key="1">
    <citation type="journal article" date="2024" name="Chem. Sci.">
        <title>Discovery of megapolipeptins by genome mining of a Burkholderiales bacteria collection.</title>
        <authorList>
            <person name="Paulo B.S."/>
            <person name="Recchia M.J.J."/>
            <person name="Lee S."/>
            <person name="Fergusson C.H."/>
            <person name="Romanowski S.B."/>
            <person name="Hernandez A."/>
            <person name="Krull N."/>
            <person name="Liu D.Y."/>
            <person name="Cavanagh H."/>
            <person name="Bos A."/>
            <person name="Gray C.A."/>
            <person name="Murphy B.T."/>
            <person name="Linington R.G."/>
            <person name="Eustaquio A.S."/>
        </authorList>
    </citation>
    <scope>NUCLEOTIDE SEQUENCE [LARGE SCALE GENOMIC DNA]</scope>
    <source>
        <strain evidence="7 8">RL17-350-BIC-E</strain>
    </source>
</reference>
<comment type="subcellular location">
    <subcellularLocation>
        <location evidence="1">Membrane</location>
        <topology evidence="1">Multi-pass membrane protein</topology>
    </subcellularLocation>
</comment>
<evidence type="ECO:0000256" key="6">
    <source>
        <dbReference type="SAM" id="Phobius"/>
    </source>
</evidence>
<dbReference type="InterPro" id="IPR002549">
    <property type="entry name" value="AI-2E-like"/>
</dbReference>
<evidence type="ECO:0000256" key="2">
    <source>
        <dbReference type="ARBA" id="ARBA00009773"/>
    </source>
</evidence>
<feature type="transmembrane region" description="Helical" evidence="6">
    <location>
        <begin position="229"/>
        <end position="253"/>
    </location>
</feature>
<keyword evidence="3 6" id="KW-0812">Transmembrane</keyword>
<feature type="transmembrane region" description="Helical" evidence="6">
    <location>
        <begin position="303"/>
        <end position="329"/>
    </location>
</feature>
<feature type="transmembrane region" description="Helical" evidence="6">
    <location>
        <begin position="65"/>
        <end position="87"/>
    </location>
</feature>
<evidence type="ECO:0000313" key="7">
    <source>
        <dbReference type="EMBL" id="MFM0715415.1"/>
    </source>
</evidence>
<dbReference type="Proteomes" id="UP001629392">
    <property type="component" value="Unassembled WGS sequence"/>
</dbReference>
<organism evidence="7 8">
    <name type="scientific">Paraburkholderia strydomiana</name>
    <dbReference type="NCBI Taxonomy" id="1245417"/>
    <lineage>
        <taxon>Bacteria</taxon>
        <taxon>Pseudomonadati</taxon>
        <taxon>Pseudomonadota</taxon>
        <taxon>Betaproteobacteria</taxon>
        <taxon>Burkholderiales</taxon>
        <taxon>Burkholderiaceae</taxon>
        <taxon>Paraburkholderia</taxon>
    </lineage>
</organism>
<dbReference type="EMBL" id="JAQQCL010000002">
    <property type="protein sequence ID" value="MFM0715415.1"/>
    <property type="molecule type" value="Genomic_DNA"/>
</dbReference>
<dbReference type="RefSeq" id="WP_408141036.1">
    <property type="nucleotide sequence ID" value="NZ_JAQQCJ010000002.1"/>
</dbReference>
<evidence type="ECO:0000256" key="1">
    <source>
        <dbReference type="ARBA" id="ARBA00004141"/>
    </source>
</evidence>
<evidence type="ECO:0000256" key="3">
    <source>
        <dbReference type="ARBA" id="ARBA00022692"/>
    </source>
</evidence>
<dbReference type="PANTHER" id="PTHR21716:SF64">
    <property type="entry name" value="AI-2 TRANSPORT PROTEIN TQSA"/>
    <property type="match status" value="1"/>
</dbReference>
<feature type="transmembrane region" description="Helical" evidence="6">
    <location>
        <begin position="196"/>
        <end position="217"/>
    </location>
</feature>
<comment type="caution">
    <text evidence="7">The sequence shown here is derived from an EMBL/GenBank/DDBJ whole genome shotgun (WGS) entry which is preliminary data.</text>
</comment>
<feature type="transmembrane region" description="Helical" evidence="6">
    <location>
        <begin position="29"/>
        <end position="49"/>
    </location>
</feature>
<dbReference type="Pfam" id="PF01594">
    <property type="entry name" value="AI-2E_transport"/>
    <property type="match status" value="1"/>
</dbReference>
<keyword evidence="4 6" id="KW-1133">Transmembrane helix</keyword>
<protein>
    <submittedName>
        <fullName evidence="7">AI-2E family transporter</fullName>
    </submittedName>
</protein>
<keyword evidence="5 6" id="KW-0472">Membrane</keyword>
<keyword evidence="8" id="KW-1185">Reference proteome</keyword>
<proteinExistence type="inferred from homology"/>
<accession>A0ABW9EBB4</accession>
<evidence type="ECO:0000313" key="8">
    <source>
        <dbReference type="Proteomes" id="UP001629392"/>
    </source>
</evidence>
<feature type="transmembrane region" description="Helical" evidence="6">
    <location>
        <begin position="7"/>
        <end position="23"/>
    </location>
</feature>
<sequence length="357" mass="38710">MSDRLQASVCVVVLLLIVGWVLYIGRTVFVPIVLGVIAVYVIVGFTRLLERIPVVGARMPTQLRYALSVFVIAAGIFLAVDMLVANYDGLIALAPRYQESVLALIQKVAILLHVETEPTWDSLRRDILAQFNVQALVASMLASLSSMIVNIFVVVLYASFLLIEQRTFSEKLTNMAANSSNAERIKNVVTDINRRIGAYLALKTLLGVVLGGISWGAMRSVGLEFAGLWAVLIALLNYVPYIGSVLSIVFPTLMSVLQFGEVNQVLIVLVSLSVIQFVIGNILDPYLMGNSLNLSPFAILASMAVWSAIWGVSGAFLAVPITVIVIIIFSEFEMTRPVAILLSKNGRLTYGGSSTAA</sequence>
<evidence type="ECO:0000256" key="5">
    <source>
        <dbReference type="ARBA" id="ARBA00023136"/>
    </source>
</evidence>
<feature type="transmembrane region" description="Helical" evidence="6">
    <location>
        <begin position="135"/>
        <end position="163"/>
    </location>
</feature>
<comment type="similarity">
    <text evidence="2">Belongs to the autoinducer-2 exporter (AI-2E) (TC 2.A.86) family.</text>
</comment>
<name>A0ABW9EBB4_9BURK</name>
<feature type="transmembrane region" description="Helical" evidence="6">
    <location>
        <begin position="265"/>
        <end position="283"/>
    </location>
</feature>